<keyword evidence="1" id="KW-1133">Transmembrane helix</keyword>
<organism evidence="2 3">
    <name type="scientific">Naasia lichenicola</name>
    <dbReference type="NCBI Taxonomy" id="2565933"/>
    <lineage>
        <taxon>Bacteria</taxon>
        <taxon>Bacillati</taxon>
        <taxon>Actinomycetota</taxon>
        <taxon>Actinomycetes</taxon>
        <taxon>Micrococcales</taxon>
        <taxon>Microbacteriaceae</taxon>
        <taxon>Naasia</taxon>
    </lineage>
</organism>
<name>A0A4S4FKZ8_9MICO</name>
<feature type="transmembrane region" description="Helical" evidence="1">
    <location>
        <begin position="281"/>
        <end position="304"/>
    </location>
</feature>
<feature type="transmembrane region" description="Helical" evidence="1">
    <location>
        <begin position="220"/>
        <end position="237"/>
    </location>
</feature>
<keyword evidence="1" id="KW-0472">Membrane</keyword>
<evidence type="ECO:0000256" key="1">
    <source>
        <dbReference type="SAM" id="Phobius"/>
    </source>
</evidence>
<evidence type="ECO:0000313" key="3">
    <source>
        <dbReference type="Proteomes" id="UP000309133"/>
    </source>
</evidence>
<gene>
    <name evidence="2" type="ORF">E6C64_09400</name>
</gene>
<evidence type="ECO:0008006" key="4">
    <source>
        <dbReference type="Google" id="ProtNLM"/>
    </source>
</evidence>
<accession>A0A4S4FKZ8</accession>
<feature type="transmembrane region" description="Helical" evidence="1">
    <location>
        <begin position="104"/>
        <end position="125"/>
    </location>
</feature>
<dbReference type="OrthoDB" id="5008120at2"/>
<proteinExistence type="predicted"/>
<comment type="caution">
    <text evidence="2">The sequence shown here is derived from an EMBL/GenBank/DDBJ whole genome shotgun (WGS) entry which is preliminary data.</text>
</comment>
<dbReference type="Proteomes" id="UP000309133">
    <property type="component" value="Unassembled WGS sequence"/>
</dbReference>
<reference evidence="2 3" key="1">
    <citation type="submission" date="2019-04" db="EMBL/GenBank/DDBJ databases">
        <authorList>
            <person name="Jiang L."/>
        </authorList>
    </citation>
    <scope>NUCLEOTIDE SEQUENCE [LARGE SCALE GENOMIC DNA]</scope>
    <source>
        <strain evidence="2 3">YIM 131853</strain>
    </source>
</reference>
<dbReference type="AlphaFoldDB" id="A0A4S4FKZ8"/>
<keyword evidence="3" id="KW-1185">Reference proteome</keyword>
<dbReference type="RefSeq" id="WP_136427254.1">
    <property type="nucleotide sequence ID" value="NZ_SSSM01000004.1"/>
</dbReference>
<feature type="transmembrane region" description="Helical" evidence="1">
    <location>
        <begin position="379"/>
        <end position="398"/>
    </location>
</feature>
<keyword evidence="1" id="KW-0812">Transmembrane</keyword>
<protein>
    <recommendedName>
        <fullName evidence="4">DUF2029 domain-containing protein</fullName>
    </recommendedName>
</protein>
<feature type="transmembrane region" description="Helical" evidence="1">
    <location>
        <begin position="316"/>
        <end position="335"/>
    </location>
</feature>
<evidence type="ECO:0000313" key="2">
    <source>
        <dbReference type="EMBL" id="THG30841.1"/>
    </source>
</evidence>
<feature type="transmembrane region" description="Helical" evidence="1">
    <location>
        <begin position="132"/>
        <end position="148"/>
    </location>
</feature>
<feature type="transmembrane region" description="Helical" evidence="1">
    <location>
        <begin position="18"/>
        <end position="41"/>
    </location>
</feature>
<feature type="transmembrane region" description="Helical" evidence="1">
    <location>
        <begin position="347"/>
        <end position="367"/>
    </location>
</feature>
<sequence length="501" mass="52051">MSGLKSTTRGLPSSFGSIAYLVCICVLIASFVALLVPGFAITRLWEDEAYNLSVPLSVARGDGYSSFGVLIGSVPTSFDFRISTGPVVLLPIAVPLLLGVDPVLAGRGVMAAFAVLLAVAAFAVGRQHGGRWGGAAAVGVVLAFNGGITDSPVQGLTDVLGEMPAAAFTLLAIRFLRSRPWLAGLFVGIAIQCKNLAVLSVPALLVVLVITMGPQLRRRLLAAGGFIGTTIIPTTLFESAKLIALGRSAYVTSTRDSYYFLRSGGQSGFDSPPLDKVRTLLAAWGLPIVVVLLLVVGLVVLSLLDLRTGAGTSATGWLLAALLFGSWVGWWLVSIHQPVWIRHPSPGVLAVGALVAGLGVGALRAVGSRGPAIRTNRPPSLVILAGTLALVALGWSIGARVAFAYHPVGETLADQRTAAALVDGLPGDRIRGDWGPMVPIALLADRPPVLAGDDEDTSGIWLLPVWRDLDREELARAGADRACGAGSAMLADGYVYCSASN</sequence>
<dbReference type="EMBL" id="SSSM01000004">
    <property type="protein sequence ID" value="THG30841.1"/>
    <property type="molecule type" value="Genomic_DNA"/>
</dbReference>
<feature type="transmembrane region" description="Helical" evidence="1">
    <location>
        <begin position="181"/>
        <end position="208"/>
    </location>
</feature>